<feature type="compositionally biased region" description="Polar residues" evidence="3">
    <location>
        <begin position="890"/>
        <end position="899"/>
    </location>
</feature>
<dbReference type="GO" id="GO:0008270">
    <property type="term" value="F:zinc ion binding"/>
    <property type="evidence" value="ECO:0007669"/>
    <property type="project" value="InterPro"/>
</dbReference>
<feature type="transmembrane region" description="Helical" evidence="4">
    <location>
        <begin position="640"/>
        <end position="662"/>
    </location>
</feature>
<dbReference type="Proteomes" id="UP000027195">
    <property type="component" value="Unassembled WGS sequence"/>
</dbReference>
<dbReference type="OrthoDB" id="434771at2759"/>
<dbReference type="SUPFAM" id="SSF57701">
    <property type="entry name" value="Zn2/Cys6 DNA-binding domain"/>
    <property type="match status" value="1"/>
</dbReference>
<dbReference type="PROSITE" id="PS50048">
    <property type="entry name" value="ZN2_CY6_FUNGAL_2"/>
    <property type="match status" value="1"/>
</dbReference>
<sequence length="1224" mass="130002">MSIAKKQRRDDERPPPEPAKPLQLQRRRVWRACESCRRKKIKCDGREPVCAQCTQGGNNCTWIQTKDRAALSRHYVQELEARLVQMEGLLTQVAPVVELLGQSPNGIALTPAALSSLQAQAQAQAQAQTQAQSQPQSHLPLQTPDPAASLPLSLPLSDNATVNPNHLTNPNHPNHPSHLTHAPAAHPEQGEYVKQEPPAEPEDVTEQFGQLALDDHGHLRWIGGSSTVSLIEAFKHISNISTAHNPSVASSPESERGEAEAMEDGDEMVDVTPPPEPSVSTPAVNMLYFQPSLRFGSRIRALPHQEEVEYPPRDLADKLVSAYFTNFHHTLPVVDKLRFMTKYTRLMECHQIPTHSDAGFVSLVFAVFACAARFVDDERVTGKAGGSSNGNENGGEPKGAGVGEDGGLGMVYYERAMILYYIGQTASQLAHVQAFVLLSSFLASINSLPQAWLLCGQAIRIAQDLGLHRSPRNLYALKPIEMEIRRKVWWCVYGLDRMLAVALGRPLGINDDDCDAELPLPIDEADLPAYFEAHPQAHSNSITPVGSPAMPTHSPSPSPQFQSAQTPTLMQGFIALTSLYKLAGKILRSVYALDKCKDVLEPAKLSELQASVERLDAELNAWCDALPVAYKSDPRTPEQVSLGAVLCTSYYALMITLHRNFLPTRRNTHRNRDRGGLNGGKGPGMTRSSASPASVAKAVSASRSLIFLAQSVQGVIPPSHYLAFFIQYLFSSAVIILLCVMHATDAGAARTAMGEVEACVRCLEALEGRWPGARKCLDLLEELVGITKESRDGRESGASGVAQGQPGGRKRAGGVGEAGASEDASVGEEGVRQRAAGRRIKARPGSRMHSTERMGSRMHSKERMPSTSAGAGVGAGAGGRSASAGNSPSMATHSPGSVSYHQFQAPSAYNSRNSLPSPINSAFPVSYTIAPSALIQQQQHHASSSSTTTPPNGFAYENVGVSQGHPAMMYAVSPTWTMQSPSAHGHDPQGSSSSGGIFRQFPPLSPFSEGSPQMTMASYNYPLFPFDPASSSSSDPTLGHSHNPRNHQRNDSYPYSNPHAHSHSQYLRSSSSMSPGGGFDLTGIPFSGLDFLHNFTDEGQLDLDFDMGSGNNNNSNNNAASGSNSAAGSGAGVNGSGGGGGGGAGSASPAPNEKGGGNANRSGSRKGSTAGLGSAGGGAGAGLDGKTSLDELWQDFGAAGVFRVGPDLPFSLGEAAPSESSNQA</sequence>
<keyword evidence="4" id="KW-0812">Transmembrane</keyword>
<dbReference type="Pfam" id="PF00172">
    <property type="entry name" value="Zn_clus"/>
    <property type="match status" value="1"/>
</dbReference>
<feature type="region of interest" description="Disordered" evidence="3">
    <location>
        <begin position="1203"/>
        <end position="1224"/>
    </location>
</feature>
<evidence type="ECO:0000259" key="5">
    <source>
        <dbReference type="PROSITE" id="PS50048"/>
    </source>
</evidence>
<feature type="compositionally biased region" description="Gly residues" evidence="3">
    <location>
        <begin position="1129"/>
        <end position="1145"/>
    </location>
</feature>
<dbReference type="PANTHER" id="PTHR46910:SF1">
    <property type="entry name" value="MISCELLANEOUS ZN(II)2CYS6 TRANSCRIPTION FACTOR (EUROFUNG)-RELATED"/>
    <property type="match status" value="1"/>
</dbReference>
<feature type="compositionally biased region" description="Gly residues" evidence="3">
    <location>
        <begin position="1173"/>
        <end position="1183"/>
    </location>
</feature>
<feature type="compositionally biased region" description="Polar residues" evidence="3">
    <location>
        <begin position="243"/>
        <end position="252"/>
    </location>
</feature>
<dbReference type="EMBL" id="KL198072">
    <property type="protein sequence ID" value="KDQ10040.1"/>
    <property type="molecule type" value="Genomic_DNA"/>
</dbReference>
<reference evidence="7" key="1">
    <citation type="journal article" date="2014" name="Proc. Natl. Acad. Sci. U.S.A.">
        <title>Extensive sampling of basidiomycete genomes demonstrates inadequacy of the white-rot/brown-rot paradigm for wood decay fungi.</title>
        <authorList>
            <person name="Riley R."/>
            <person name="Salamov A.A."/>
            <person name="Brown D.W."/>
            <person name="Nagy L.G."/>
            <person name="Floudas D."/>
            <person name="Held B.W."/>
            <person name="Levasseur A."/>
            <person name="Lombard V."/>
            <person name="Morin E."/>
            <person name="Otillar R."/>
            <person name="Lindquist E.A."/>
            <person name="Sun H."/>
            <person name="LaButti K.M."/>
            <person name="Schmutz J."/>
            <person name="Jabbour D."/>
            <person name="Luo H."/>
            <person name="Baker S.E."/>
            <person name="Pisabarro A.G."/>
            <person name="Walton J.D."/>
            <person name="Blanchette R.A."/>
            <person name="Henrissat B."/>
            <person name="Martin F."/>
            <person name="Cullen D."/>
            <person name="Hibbett D.S."/>
            <person name="Grigoriev I.V."/>
        </authorList>
    </citation>
    <scope>NUCLEOTIDE SEQUENCE [LARGE SCALE GENOMIC DNA]</scope>
    <source>
        <strain evidence="7">FD-172 SS1</strain>
    </source>
</reference>
<dbReference type="CDD" id="cd12148">
    <property type="entry name" value="fungal_TF_MHR"/>
    <property type="match status" value="1"/>
</dbReference>
<feature type="region of interest" description="Disordered" evidence="3">
    <location>
        <begin position="125"/>
        <end position="207"/>
    </location>
</feature>
<keyword evidence="4" id="KW-1133">Transmembrane helix</keyword>
<keyword evidence="1" id="KW-0479">Metal-binding</keyword>
<dbReference type="InterPro" id="IPR036864">
    <property type="entry name" value="Zn2-C6_fun-type_DNA-bd_sf"/>
</dbReference>
<name>A0A067M5P8_BOTB1</name>
<organism evidence="6 7">
    <name type="scientific">Botryobasidium botryosum (strain FD-172 SS1)</name>
    <dbReference type="NCBI Taxonomy" id="930990"/>
    <lineage>
        <taxon>Eukaryota</taxon>
        <taxon>Fungi</taxon>
        <taxon>Dikarya</taxon>
        <taxon>Basidiomycota</taxon>
        <taxon>Agaricomycotina</taxon>
        <taxon>Agaricomycetes</taxon>
        <taxon>Cantharellales</taxon>
        <taxon>Botryobasidiaceae</taxon>
        <taxon>Botryobasidium</taxon>
    </lineage>
</organism>
<dbReference type="SMART" id="SM00066">
    <property type="entry name" value="GAL4"/>
    <property type="match status" value="1"/>
</dbReference>
<accession>A0A067M5P8</accession>
<feature type="region of interest" description="Disordered" evidence="3">
    <location>
        <begin position="665"/>
        <end position="690"/>
    </location>
</feature>
<feature type="transmembrane region" description="Helical" evidence="4">
    <location>
        <begin position="721"/>
        <end position="743"/>
    </location>
</feature>
<gene>
    <name evidence="6" type="ORF">BOTBODRAFT_178587</name>
</gene>
<dbReference type="HOGENOM" id="CLU_007406_0_0_1"/>
<dbReference type="GO" id="GO:0006351">
    <property type="term" value="P:DNA-templated transcription"/>
    <property type="evidence" value="ECO:0007669"/>
    <property type="project" value="InterPro"/>
</dbReference>
<dbReference type="GO" id="GO:0000981">
    <property type="term" value="F:DNA-binding transcription factor activity, RNA polymerase II-specific"/>
    <property type="evidence" value="ECO:0007669"/>
    <property type="project" value="InterPro"/>
</dbReference>
<evidence type="ECO:0000313" key="6">
    <source>
        <dbReference type="EMBL" id="KDQ10040.1"/>
    </source>
</evidence>
<dbReference type="CDD" id="cd00067">
    <property type="entry name" value="GAL4"/>
    <property type="match status" value="1"/>
</dbReference>
<feature type="compositionally biased region" description="Low complexity" evidence="3">
    <location>
        <begin position="1108"/>
        <end position="1128"/>
    </location>
</feature>
<feature type="compositionally biased region" description="Acidic residues" evidence="3">
    <location>
        <begin position="260"/>
        <end position="269"/>
    </location>
</feature>
<evidence type="ECO:0000256" key="4">
    <source>
        <dbReference type="SAM" id="Phobius"/>
    </source>
</evidence>
<keyword evidence="7" id="KW-1185">Reference proteome</keyword>
<protein>
    <recommendedName>
        <fullName evidence="5">Zn(2)-C6 fungal-type domain-containing protein</fullName>
    </recommendedName>
</protein>
<dbReference type="InterPro" id="IPR001138">
    <property type="entry name" value="Zn2Cys6_DnaBD"/>
</dbReference>
<feature type="region of interest" description="Disordered" evidence="3">
    <location>
        <begin position="1030"/>
        <end position="1074"/>
    </location>
</feature>
<feature type="compositionally biased region" description="Low complexity" evidence="3">
    <location>
        <begin position="125"/>
        <end position="137"/>
    </location>
</feature>
<dbReference type="InParanoid" id="A0A067M5P8"/>
<feature type="domain" description="Zn(2)-C6 fungal-type" evidence="5">
    <location>
        <begin position="32"/>
        <end position="62"/>
    </location>
</feature>
<keyword evidence="4" id="KW-0472">Membrane</keyword>
<dbReference type="InterPro" id="IPR007219">
    <property type="entry name" value="XnlR_reg_dom"/>
</dbReference>
<feature type="compositionally biased region" description="Low complexity" evidence="3">
    <location>
        <begin position="144"/>
        <end position="181"/>
    </location>
</feature>
<dbReference type="PROSITE" id="PS00463">
    <property type="entry name" value="ZN2_CY6_FUNGAL_1"/>
    <property type="match status" value="1"/>
</dbReference>
<feature type="region of interest" description="Disordered" evidence="3">
    <location>
        <begin position="1106"/>
        <end position="1186"/>
    </location>
</feature>
<keyword evidence="2" id="KW-0539">Nucleus</keyword>
<dbReference type="SMART" id="SM00906">
    <property type="entry name" value="Fungal_trans"/>
    <property type="match status" value="1"/>
</dbReference>
<feature type="region of interest" description="Disordered" evidence="3">
    <location>
        <begin position="1"/>
        <end position="23"/>
    </location>
</feature>
<dbReference type="PANTHER" id="PTHR46910">
    <property type="entry name" value="TRANSCRIPTION FACTOR PDR1"/>
    <property type="match status" value="1"/>
</dbReference>
<dbReference type="Gene3D" id="4.10.240.10">
    <property type="entry name" value="Zn(2)-C6 fungal-type DNA-binding domain"/>
    <property type="match status" value="1"/>
</dbReference>
<feature type="compositionally biased region" description="Low complexity" evidence="3">
    <location>
        <begin position="880"/>
        <end position="889"/>
    </location>
</feature>
<feature type="compositionally biased region" description="Low complexity" evidence="3">
    <location>
        <begin position="936"/>
        <end position="949"/>
    </location>
</feature>
<feature type="region of interest" description="Disordered" evidence="3">
    <location>
        <begin position="789"/>
        <end position="899"/>
    </location>
</feature>
<evidence type="ECO:0000256" key="3">
    <source>
        <dbReference type="SAM" id="MobiDB-lite"/>
    </source>
</evidence>
<dbReference type="Pfam" id="PF04082">
    <property type="entry name" value="Fungal_trans"/>
    <property type="match status" value="1"/>
</dbReference>
<dbReference type="AlphaFoldDB" id="A0A067M5P8"/>
<dbReference type="GO" id="GO:0003677">
    <property type="term" value="F:DNA binding"/>
    <property type="evidence" value="ECO:0007669"/>
    <property type="project" value="InterPro"/>
</dbReference>
<evidence type="ECO:0000313" key="7">
    <source>
        <dbReference type="Proteomes" id="UP000027195"/>
    </source>
</evidence>
<dbReference type="STRING" id="930990.A0A067M5P8"/>
<feature type="compositionally biased region" description="Gly residues" evidence="3">
    <location>
        <begin position="383"/>
        <end position="401"/>
    </location>
</feature>
<evidence type="ECO:0000256" key="2">
    <source>
        <dbReference type="ARBA" id="ARBA00023242"/>
    </source>
</evidence>
<evidence type="ECO:0000256" key="1">
    <source>
        <dbReference type="ARBA" id="ARBA00022723"/>
    </source>
</evidence>
<feature type="region of interest" description="Disordered" evidence="3">
    <location>
        <begin position="381"/>
        <end position="401"/>
    </location>
</feature>
<dbReference type="InterPro" id="IPR050987">
    <property type="entry name" value="AtrR-like"/>
</dbReference>
<proteinExistence type="predicted"/>
<feature type="region of interest" description="Disordered" evidence="3">
    <location>
        <begin position="243"/>
        <end position="277"/>
    </location>
</feature>
<feature type="compositionally biased region" description="Low complexity" evidence="3">
    <location>
        <begin position="1063"/>
        <end position="1074"/>
    </location>
</feature>
<feature type="region of interest" description="Disordered" evidence="3">
    <location>
        <begin position="978"/>
        <end position="1006"/>
    </location>
</feature>
<feature type="compositionally biased region" description="Basic and acidic residues" evidence="3">
    <location>
        <begin position="849"/>
        <end position="864"/>
    </location>
</feature>
<feature type="region of interest" description="Disordered" evidence="3">
    <location>
        <begin position="936"/>
        <end position="959"/>
    </location>
</feature>
<feature type="compositionally biased region" description="Basic residues" evidence="3">
    <location>
        <begin position="835"/>
        <end position="846"/>
    </location>
</feature>